<evidence type="ECO:0000313" key="1">
    <source>
        <dbReference type="EMBL" id="MDC2830214.1"/>
    </source>
</evidence>
<proteinExistence type="predicted"/>
<name>A0AAJ1HVH0_LIMMU</name>
<dbReference type="Proteomes" id="UP001220670">
    <property type="component" value="Unassembled WGS sequence"/>
</dbReference>
<accession>A0AAJ1HVH0</accession>
<protein>
    <submittedName>
        <fullName evidence="1">Uncharacterized protein</fullName>
    </submittedName>
</protein>
<dbReference type="EMBL" id="JAQONE010000024">
    <property type="protein sequence ID" value="MDC2830214.1"/>
    <property type="molecule type" value="Genomic_DNA"/>
</dbReference>
<evidence type="ECO:0000313" key="2">
    <source>
        <dbReference type="Proteomes" id="UP001220670"/>
    </source>
</evidence>
<dbReference type="AlphaFoldDB" id="A0AAJ1HVH0"/>
<gene>
    <name evidence="1" type="ORF">PO250_07895</name>
</gene>
<organism evidence="1 2">
    <name type="scientific">Limosilactobacillus mucosae</name>
    <name type="common">Lactobacillus mucosae</name>
    <dbReference type="NCBI Taxonomy" id="97478"/>
    <lineage>
        <taxon>Bacteria</taxon>
        <taxon>Bacillati</taxon>
        <taxon>Bacillota</taxon>
        <taxon>Bacilli</taxon>
        <taxon>Lactobacillales</taxon>
        <taxon>Lactobacillaceae</taxon>
        <taxon>Limosilactobacillus</taxon>
    </lineage>
</organism>
<dbReference type="RefSeq" id="WP_169462169.1">
    <property type="nucleotide sequence ID" value="NZ_JAQOMV010000032.1"/>
</dbReference>
<comment type="caution">
    <text evidence="1">The sequence shown here is derived from an EMBL/GenBank/DDBJ whole genome shotgun (WGS) entry which is preliminary data.</text>
</comment>
<reference evidence="1" key="1">
    <citation type="submission" date="2023-01" db="EMBL/GenBank/DDBJ databases">
        <title>Genome analysis of 13 Lactobacillus isolated from gut of wild boar.</title>
        <authorList>
            <person name="Papp P."/>
            <person name="Libisch B."/>
            <person name="Nagy T."/>
            <person name="Olasz F."/>
        </authorList>
    </citation>
    <scope>NUCLEOTIDE SEQUENCE</scope>
    <source>
        <strain evidence="1">F146</strain>
    </source>
</reference>
<sequence>MQNQRQSIINRSTKIISQGLHHLFEPIEFAPIPDLLNPQPDFQRKLFIKKALADHLLVYVQLMPKTAAGQPVEARGYLKSFGQNRYLIQSKNLSYFFDFDQLRYIAHPVRGRE</sequence>